<dbReference type="InterPro" id="IPR036868">
    <property type="entry name" value="TusA-like_sf"/>
</dbReference>
<comment type="function">
    <text evidence="4">Sulfur carrier protein involved in sulfur trafficking in the cell. Part of a sulfur-relay system required for 2-thiolation during synthesis of 2-thiouridine of the modified wobble base 5-methylaminomethyl-2-thiouridine (mnm(5)s(2)U) in tRNA. Interacts with IscS and stimulates its cysteine desulfurase activity. Accepts an activated sulfur from IscS, which is then transferred to TusD, and thus determines the direction of sulfur flow from IscS to 2-thiouridine formation. Also appears to be involved in sulfur transfer for the biosynthesis of molybdopterin.</text>
</comment>
<evidence type="ECO:0000256" key="1">
    <source>
        <dbReference type="ARBA" id="ARBA00008984"/>
    </source>
</evidence>
<evidence type="ECO:0000259" key="5">
    <source>
        <dbReference type="PROSITE" id="PS01148"/>
    </source>
</evidence>
<proteinExistence type="inferred from homology"/>
<comment type="subcellular location">
    <subcellularLocation>
        <location evidence="4">Cytoplasm</location>
    </subcellularLocation>
</comment>
<dbReference type="GO" id="GO:0005737">
    <property type="term" value="C:cytoplasm"/>
    <property type="evidence" value="ECO:0007669"/>
    <property type="project" value="UniProtKB-SubCell"/>
</dbReference>
<dbReference type="Pfam" id="PF01206">
    <property type="entry name" value="TusA"/>
    <property type="match status" value="1"/>
</dbReference>
<dbReference type="PROSITE" id="PS01148">
    <property type="entry name" value="UPF0033"/>
    <property type="match status" value="1"/>
</dbReference>
<dbReference type="InterPro" id="IPR022931">
    <property type="entry name" value="Sulphur_carrier_TusA"/>
</dbReference>
<dbReference type="GO" id="GO:0016740">
    <property type="term" value="F:transferase activity"/>
    <property type="evidence" value="ECO:0007669"/>
    <property type="project" value="UniProtKB-KW"/>
</dbReference>
<dbReference type="PATRIC" id="fig|118101.4.peg.448"/>
<accession>A0A1B2H8T1</accession>
<evidence type="ECO:0000256" key="3">
    <source>
        <dbReference type="ARBA" id="ARBA00022694"/>
    </source>
</evidence>
<dbReference type="HAMAP" id="MF_00413">
    <property type="entry name" value="Thiourid_synth_A"/>
    <property type="match status" value="1"/>
</dbReference>
<evidence type="ECO:0000256" key="2">
    <source>
        <dbReference type="ARBA" id="ARBA00022490"/>
    </source>
</evidence>
<evidence type="ECO:0000313" key="7">
    <source>
        <dbReference type="Proteomes" id="UP000093070"/>
    </source>
</evidence>
<feature type="active site" description="Cysteine persulfide intermediate" evidence="4">
    <location>
        <position position="16"/>
    </location>
</feature>
<comment type="pathway">
    <text evidence="4">tRNA modification.</text>
</comment>
<sequence length="78" mass="9345">MKKKYNITLNLIGLRCPEPIMIIRKTLRNMKKNEKILVLSDDPSTKRDIPNFCYFMQHVLLENKIDNKPYYYLLKKGV</sequence>
<dbReference type="AlphaFoldDB" id="A0A1B2H8T1"/>
<dbReference type="Proteomes" id="UP000093070">
    <property type="component" value="Chromosome"/>
</dbReference>
<dbReference type="GO" id="GO:0097163">
    <property type="term" value="F:sulfur carrier activity"/>
    <property type="evidence" value="ECO:0007669"/>
    <property type="project" value="UniProtKB-UniRule"/>
</dbReference>
<keyword evidence="2 4" id="KW-0963">Cytoplasm</keyword>
<dbReference type="STRING" id="118101.ATN01_02225"/>
<dbReference type="EMBL" id="CP013259">
    <property type="protein sequence ID" value="ANZ22641.1"/>
    <property type="molecule type" value="Genomic_DNA"/>
</dbReference>
<comment type="subunit">
    <text evidence="4">Interacts with IscS.</text>
</comment>
<protein>
    <recommendedName>
        <fullName evidence="4">Sulfur carrier protein TusA</fullName>
    </recommendedName>
    <alternativeName>
        <fullName evidence="4">Sulfur mediator TusA</fullName>
    </alternativeName>
    <alternativeName>
        <fullName evidence="4">Sulfur transfer protein TusA</fullName>
    </alternativeName>
    <alternativeName>
        <fullName evidence="4">tRNA 2-thiouridine synthesizing protein A</fullName>
    </alternativeName>
</protein>
<dbReference type="OrthoDB" id="9797352at2"/>
<reference evidence="6 7" key="1">
    <citation type="submission" date="2015-11" db="EMBL/GenBank/DDBJ databases">
        <title>The complete genome of Buchnera aphidicola from Diuraphis noxia biotype SAM.</title>
        <authorList>
            <person name="Burger N.F.V."/>
            <person name="Oberholster A.-M."/>
        </authorList>
    </citation>
    <scope>NUCLEOTIDE SEQUENCE [LARGE SCALE GENOMIC DNA]</scope>
    <source>
        <strain evidence="6">SAM</strain>
    </source>
</reference>
<feature type="domain" description="UPF0033" evidence="5">
    <location>
        <begin position="9"/>
        <end position="33"/>
    </location>
</feature>
<organism evidence="6 7">
    <name type="scientific">Buchnera aphidicola subsp. Diuraphis noxia</name>
    <dbReference type="NCBI Taxonomy" id="118101"/>
    <lineage>
        <taxon>Bacteria</taxon>
        <taxon>Pseudomonadati</taxon>
        <taxon>Pseudomonadota</taxon>
        <taxon>Gammaproteobacteria</taxon>
        <taxon>Enterobacterales</taxon>
        <taxon>Erwiniaceae</taxon>
        <taxon>Buchnera</taxon>
    </lineage>
</organism>
<evidence type="ECO:0000313" key="6">
    <source>
        <dbReference type="EMBL" id="ANZ22641.1"/>
    </source>
</evidence>
<gene>
    <name evidence="4" type="primary">tusA</name>
    <name evidence="6" type="ORF">ATN01_02225</name>
</gene>
<dbReference type="SUPFAM" id="SSF64307">
    <property type="entry name" value="SirA-like"/>
    <property type="match status" value="1"/>
</dbReference>
<keyword evidence="3 4" id="KW-0819">tRNA processing</keyword>
<dbReference type="Gene3D" id="3.30.110.40">
    <property type="entry name" value="TusA-like domain"/>
    <property type="match status" value="1"/>
</dbReference>
<dbReference type="RefSeq" id="WP_075433463.1">
    <property type="nucleotide sequence ID" value="NZ_CP013259.1"/>
</dbReference>
<comment type="similarity">
    <text evidence="1 4">Belongs to the sulfur carrier protein TusA family.</text>
</comment>
<dbReference type="NCBIfam" id="NF001423">
    <property type="entry name" value="PRK00299.1"/>
    <property type="match status" value="1"/>
</dbReference>
<evidence type="ECO:0000256" key="4">
    <source>
        <dbReference type="HAMAP-Rule" id="MF_00413"/>
    </source>
</evidence>
<dbReference type="InterPro" id="IPR001455">
    <property type="entry name" value="TusA-like"/>
</dbReference>
<dbReference type="GO" id="GO:0002143">
    <property type="term" value="P:tRNA wobble position uridine thiolation"/>
    <property type="evidence" value="ECO:0007669"/>
    <property type="project" value="InterPro"/>
</dbReference>
<dbReference type="PANTHER" id="PTHR33279:SF2">
    <property type="entry name" value="SULFUR CARRIER PROTEIN TUSA"/>
    <property type="match status" value="1"/>
</dbReference>
<name>A0A1B2H8T1_BUCDN</name>
<keyword evidence="6" id="KW-0808">Transferase</keyword>
<dbReference type="PANTHER" id="PTHR33279">
    <property type="entry name" value="SULFUR CARRIER PROTEIN YEDF-RELATED"/>
    <property type="match status" value="1"/>
</dbReference>